<feature type="transmembrane region" description="Helical" evidence="7">
    <location>
        <begin position="6"/>
        <end position="29"/>
    </location>
</feature>
<gene>
    <name evidence="8" type="ORF">ACERK3_15095</name>
</gene>
<comment type="caution">
    <text evidence="8">The sequence shown here is derived from an EMBL/GenBank/DDBJ whole genome shotgun (WGS) entry which is preliminary data.</text>
</comment>
<reference evidence="8 9" key="1">
    <citation type="submission" date="2024-08" db="EMBL/GenBank/DDBJ databases">
        <title>Whole-genome sequencing of halo(alkali)philic microorganisms from hypersaline lakes.</title>
        <authorList>
            <person name="Sorokin D.Y."/>
            <person name="Merkel A.Y."/>
            <person name="Messina E."/>
            <person name="Yakimov M."/>
        </authorList>
    </citation>
    <scope>NUCLEOTIDE SEQUENCE [LARGE SCALE GENOMIC DNA]</scope>
    <source>
        <strain evidence="8 9">AB-hyl4</strain>
    </source>
</reference>
<evidence type="ECO:0000256" key="2">
    <source>
        <dbReference type="ARBA" id="ARBA00022448"/>
    </source>
</evidence>
<feature type="transmembrane region" description="Helical" evidence="7">
    <location>
        <begin position="304"/>
        <end position="323"/>
    </location>
</feature>
<keyword evidence="6 7" id="KW-0472">Membrane</keyword>
<feature type="transmembrane region" description="Helical" evidence="7">
    <location>
        <begin position="71"/>
        <end position="90"/>
    </location>
</feature>
<dbReference type="PANTHER" id="PTHR36838:SF1">
    <property type="entry name" value="SLR1864 PROTEIN"/>
    <property type="match status" value="1"/>
</dbReference>
<dbReference type="Proteomes" id="UP001575105">
    <property type="component" value="Unassembled WGS sequence"/>
</dbReference>
<evidence type="ECO:0000313" key="8">
    <source>
        <dbReference type="EMBL" id="MFA9479613.1"/>
    </source>
</evidence>
<evidence type="ECO:0000256" key="5">
    <source>
        <dbReference type="ARBA" id="ARBA00022989"/>
    </source>
</evidence>
<accession>A0ABV4U9C6</accession>
<feature type="transmembrane region" description="Helical" evidence="7">
    <location>
        <begin position="41"/>
        <end position="59"/>
    </location>
</feature>
<evidence type="ECO:0000256" key="3">
    <source>
        <dbReference type="ARBA" id="ARBA00022475"/>
    </source>
</evidence>
<organism evidence="8 9">
    <name type="scientific">Natronomicrosphaera hydrolytica</name>
    <dbReference type="NCBI Taxonomy" id="3242702"/>
    <lineage>
        <taxon>Bacteria</taxon>
        <taxon>Pseudomonadati</taxon>
        <taxon>Planctomycetota</taxon>
        <taxon>Phycisphaerae</taxon>
        <taxon>Phycisphaerales</taxon>
        <taxon>Phycisphaeraceae</taxon>
        <taxon>Natronomicrosphaera</taxon>
    </lineage>
</organism>
<keyword evidence="2" id="KW-0813">Transport</keyword>
<proteinExistence type="predicted"/>
<keyword evidence="9" id="KW-1185">Reference proteome</keyword>
<feature type="transmembrane region" description="Helical" evidence="7">
    <location>
        <begin position="178"/>
        <end position="194"/>
    </location>
</feature>
<dbReference type="Pfam" id="PF03547">
    <property type="entry name" value="Mem_trans"/>
    <property type="match status" value="1"/>
</dbReference>
<feature type="transmembrane region" description="Helical" evidence="7">
    <location>
        <begin position="272"/>
        <end position="292"/>
    </location>
</feature>
<dbReference type="RefSeq" id="WP_425346538.1">
    <property type="nucleotide sequence ID" value="NZ_JBGUBD010000010.1"/>
</dbReference>
<name>A0ABV4U9C6_9BACT</name>
<comment type="subcellular location">
    <subcellularLocation>
        <location evidence="1">Membrane</location>
        <topology evidence="1">Multi-pass membrane protein</topology>
    </subcellularLocation>
</comment>
<dbReference type="PANTHER" id="PTHR36838">
    <property type="entry name" value="AUXIN EFFLUX CARRIER FAMILY PROTEIN"/>
    <property type="match status" value="1"/>
</dbReference>
<protein>
    <submittedName>
        <fullName evidence="8">AEC family transporter</fullName>
    </submittedName>
</protein>
<dbReference type="InterPro" id="IPR004776">
    <property type="entry name" value="Mem_transp_PIN-like"/>
</dbReference>
<sequence length="328" mass="35722">MLWDLLVQLGVIAYTVVLPLLLMIGIGYVVQRALGLEMATLTRLNFYLVVPGMVYFVLVDSDVAWGDIGTVVGFSLLAMIVWTGMTLLVARLRGVERDQRRAMLMSVIFYNAGNYGLPLQELAFRPVGRSELAMGLQVFVMLVQNLTSFTIGILLAAGRSGDGMWKRNLVQILKFPPIYAVAAAGLTIAVRHLLGDRSDDVANALEPFWDTVLYVKDGFVVIALATLGAQLANVTRGQVYYPVTTTVVLRLLAAPLVGFVLIWLMGIEGLTAQVLLISTATPTSVNCLLLCLQFKNHPDYVARSVFYSTVLSPVTVTLVILLARGGVV</sequence>
<keyword evidence="4 7" id="KW-0812">Transmembrane</keyword>
<keyword evidence="3" id="KW-1003">Cell membrane</keyword>
<keyword evidence="5 7" id="KW-1133">Transmembrane helix</keyword>
<evidence type="ECO:0000313" key="9">
    <source>
        <dbReference type="Proteomes" id="UP001575105"/>
    </source>
</evidence>
<feature type="transmembrane region" description="Helical" evidence="7">
    <location>
        <begin position="132"/>
        <end position="157"/>
    </location>
</feature>
<evidence type="ECO:0000256" key="1">
    <source>
        <dbReference type="ARBA" id="ARBA00004141"/>
    </source>
</evidence>
<dbReference type="EMBL" id="JBGUBD010000010">
    <property type="protein sequence ID" value="MFA9479613.1"/>
    <property type="molecule type" value="Genomic_DNA"/>
</dbReference>
<evidence type="ECO:0000256" key="4">
    <source>
        <dbReference type="ARBA" id="ARBA00022692"/>
    </source>
</evidence>
<evidence type="ECO:0000256" key="7">
    <source>
        <dbReference type="SAM" id="Phobius"/>
    </source>
</evidence>
<feature type="transmembrane region" description="Helical" evidence="7">
    <location>
        <begin position="247"/>
        <end position="266"/>
    </location>
</feature>
<feature type="transmembrane region" description="Helical" evidence="7">
    <location>
        <begin position="102"/>
        <end position="120"/>
    </location>
</feature>
<evidence type="ECO:0000256" key="6">
    <source>
        <dbReference type="ARBA" id="ARBA00023136"/>
    </source>
</evidence>
<feature type="transmembrane region" description="Helical" evidence="7">
    <location>
        <begin position="214"/>
        <end position="235"/>
    </location>
</feature>